<dbReference type="InterPro" id="IPR003593">
    <property type="entry name" value="AAA+_ATPase"/>
</dbReference>
<dbReference type="PANTHER" id="PTHR46411:SF3">
    <property type="entry name" value="AAA+ ATPASE DOMAIN-CONTAINING PROTEIN"/>
    <property type="match status" value="1"/>
</dbReference>
<dbReference type="AlphaFoldDB" id="A0A9P3CYH3"/>
<dbReference type="InterPro" id="IPR027417">
    <property type="entry name" value="P-loop_NTPase"/>
</dbReference>
<dbReference type="GO" id="GO:0005524">
    <property type="term" value="F:ATP binding"/>
    <property type="evidence" value="ECO:0007669"/>
    <property type="project" value="InterPro"/>
</dbReference>
<feature type="region of interest" description="Disordered" evidence="1">
    <location>
        <begin position="16"/>
        <end position="82"/>
    </location>
</feature>
<accession>A0A9P3CYH3</accession>
<organism evidence="3 4">
    <name type="scientific">Cercospora kikuchii</name>
    <dbReference type="NCBI Taxonomy" id="84275"/>
    <lineage>
        <taxon>Eukaryota</taxon>
        <taxon>Fungi</taxon>
        <taxon>Dikarya</taxon>
        <taxon>Ascomycota</taxon>
        <taxon>Pezizomycotina</taxon>
        <taxon>Dothideomycetes</taxon>
        <taxon>Dothideomycetidae</taxon>
        <taxon>Mycosphaerellales</taxon>
        <taxon>Mycosphaerellaceae</taxon>
        <taxon>Cercospora</taxon>
    </lineage>
</organism>
<reference evidence="3 4" key="1">
    <citation type="submission" date="2021-01" db="EMBL/GenBank/DDBJ databases">
        <title>Cercospora kikuchii MAFF 305040 whole genome shotgun sequence.</title>
        <authorList>
            <person name="Kashiwa T."/>
            <person name="Suzuki T."/>
        </authorList>
    </citation>
    <scope>NUCLEOTIDE SEQUENCE [LARGE SCALE GENOMIC DNA]</scope>
    <source>
        <strain evidence="3 4">MAFF 305040</strain>
    </source>
</reference>
<dbReference type="Gene3D" id="3.40.50.300">
    <property type="entry name" value="P-loop containing nucleotide triphosphate hydrolases"/>
    <property type="match status" value="1"/>
</dbReference>
<proteinExistence type="predicted"/>
<dbReference type="Pfam" id="PF22942">
    <property type="entry name" value="DUF7025"/>
    <property type="match status" value="1"/>
</dbReference>
<dbReference type="Pfam" id="PF00004">
    <property type="entry name" value="AAA"/>
    <property type="match status" value="1"/>
</dbReference>
<name>A0A9P3CYH3_9PEZI</name>
<dbReference type="SMART" id="SM00382">
    <property type="entry name" value="AAA"/>
    <property type="match status" value="1"/>
</dbReference>
<protein>
    <recommendedName>
        <fullName evidence="2">AAA+ ATPase domain-containing protein</fullName>
    </recommendedName>
</protein>
<gene>
    <name evidence="3" type="ORF">CKM354_001002300</name>
</gene>
<dbReference type="GO" id="GO:0016887">
    <property type="term" value="F:ATP hydrolysis activity"/>
    <property type="evidence" value="ECO:0007669"/>
    <property type="project" value="InterPro"/>
</dbReference>
<dbReference type="OrthoDB" id="10042665at2759"/>
<feature type="compositionally biased region" description="Polar residues" evidence="1">
    <location>
        <begin position="49"/>
        <end position="74"/>
    </location>
</feature>
<evidence type="ECO:0000313" key="3">
    <source>
        <dbReference type="EMBL" id="GIZ46918.1"/>
    </source>
</evidence>
<dbReference type="EMBL" id="BOLY01000006">
    <property type="protein sequence ID" value="GIZ46918.1"/>
    <property type="molecule type" value="Genomic_DNA"/>
</dbReference>
<sequence length="729" mass="82114">MSIQEYDKTWLVVTKPNASAPASDVPQIAVEDADAASADPTDASDGGPSAQQDTGTLSVVTDNVNQPEGSNGPQGTKDVQDEVFEDETIVKIMDITQMETKTGKSVVTKTRRFKKPKNKKDRFRDYAGILRRSLDEMGNLISVKLEIKSPFLKGVLKDVLKAHRRVNLDADTIILPMPYEALFHNRGAFKEYRQTLTQDNELEQLDLLLEFMDTNLEELCQEYERNVPHGKITRGIAWTLFPPGEIIVMNADSNTPAQCVVTKDCQWLMNGIVNVSCSCFEWNGSSFGKVSRTIAFQLPMSSGSFPITSLAAFPLRFHPQYEKLKARLVERGHRYTKIVKRAHMSYNGTALTRDPLDLEVVQVHINERVMIDYAEYVRHNPDMAVQLETDPGVDIAEDVEYEKCWCNDPDCKQGGKKKPSAEDTRSLKTPEKGKEAEHGAVATTDDEALLCPGNVRGFALADKCWAEFRIDNLEDIKWNQEAYSRLEMDDEYKHVIRALVEAHRKHSKPDSEEFDDIIAGKGLGLVFLLQGEPGLGKTLTAESVAEQASKPLYAVTSGELGTTVNDMEAALKKAFRIAKTWDAILLLDEADVFLSKRSVDNLEKNAFVSVFLRLMEYYQGILFLTTNRAEDFDPAFMSRIHLILDYKPLSPERRAKIWRNLSAKMNKDETLNEAGIQSLGRDLDINGREIKNLLRTAWCLAKDNKRPLTMADIQTVARISSRYSIREKD</sequence>
<dbReference type="InterPro" id="IPR003959">
    <property type="entry name" value="ATPase_AAA_core"/>
</dbReference>
<dbReference type="PANTHER" id="PTHR46411">
    <property type="entry name" value="FAMILY ATPASE, PUTATIVE-RELATED"/>
    <property type="match status" value="1"/>
</dbReference>
<feature type="region of interest" description="Disordered" evidence="1">
    <location>
        <begin position="412"/>
        <end position="441"/>
    </location>
</feature>
<dbReference type="Proteomes" id="UP000825890">
    <property type="component" value="Unassembled WGS sequence"/>
</dbReference>
<dbReference type="RefSeq" id="XP_044661405.1">
    <property type="nucleotide sequence ID" value="XM_044805470.1"/>
</dbReference>
<feature type="domain" description="AAA+ ATPase" evidence="2">
    <location>
        <begin position="523"/>
        <end position="649"/>
    </location>
</feature>
<keyword evidence="4" id="KW-1185">Reference proteome</keyword>
<evidence type="ECO:0000256" key="1">
    <source>
        <dbReference type="SAM" id="MobiDB-lite"/>
    </source>
</evidence>
<feature type="compositionally biased region" description="Basic and acidic residues" evidence="1">
    <location>
        <begin position="412"/>
        <end position="438"/>
    </location>
</feature>
<dbReference type="SUPFAM" id="SSF52540">
    <property type="entry name" value="P-loop containing nucleoside triphosphate hydrolases"/>
    <property type="match status" value="1"/>
</dbReference>
<dbReference type="CDD" id="cd19481">
    <property type="entry name" value="RecA-like_protease"/>
    <property type="match status" value="1"/>
</dbReference>
<dbReference type="InterPro" id="IPR054289">
    <property type="entry name" value="DUF7025"/>
</dbReference>
<dbReference type="GeneID" id="68295598"/>
<evidence type="ECO:0000313" key="4">
    <source>
        <dbReference type="Proteomes" id="UP000825890"/>
    </source>
</evidence>
<evidence type="ECO:0000259" key="2">
    <source>
        <dbReference type="SMART" id="SM00382"/>
    </source>
</evidence>
<feature type="compositionally biased region" description="Low complexity" evidence="1">
    <location>
        <begin position="35"/>
        <end position="45"/>
    </location>
</feature>
<comment type="caution">
    <text evidence="3">The sequence shown here is derived from an EMBL/GenBank/DDBJ whole genome shotgun (WGS) entry which is preliminary data.</text>
</comment>